<accession>A0AAV4WQQ9</accession>
<sequence>MHKEYILENESGGTQDEDHPIVAGRDAADGRRVQANRWRPCAAGARRPCPPGPCPIGRRLSPSEGALSIEGRGSLQSKVTGCARLG</sequence>
<dbReference type="Proteomes" id="UP001054837">
    <property type="component" value="Unassembled WGS sequence"/>
</dbReference>
<evidence type="ECO:0000256" key="1">
    <source>
        <dbReference type="SAM" id="MobiDB-lite"/>
    </source>
</evidence>
<feature type="region of interest" description="Disordered" evidence="1">
    <location>
        <begin position="1"/>
        <end position="21"/>
    </location>
</feature>
<protein>
    <submittedName>
        <fullName evidence="2">Uncharacterized protein</fullName>
    </submittedName>
</protein>
<reference evidence="2 3" key="1">
    <citation type="submission" date="2021-06" db="EMBL/GenBank/DDBJ databases">
        <title>Caerostris darwini draft genome.</title>
        <authorList>
            <person name="Kono N."/>
            <person name="Arakawa K."/>
        </authorList>
    </citation>
    <scope>NUCLEOTIDE SEQUENCE [LARGE SCALE GENOMIC DNA]</scope>
</reference>
<dbReference type="AlphaFoldDB" id="A0AAV4WQQ9"/>
<dbReference type="EMBL" id="BPLQ01014882">
    <property type="protein sequence ID" value="GIY84034.1"/>
    <property type="molecule type" value="Genomic_DNA"/>
</dbReference>
<comment type="caution">
    <text evidence="2">The sequence shown here is derived from an EMBL/GenBank/DDBJ whole genome shotgun (WGS) entry which is preliminary data.</text>
</comment>
<evidence type="ECO:0000313" key="2">
    <source>
        <dbReference type="EMBL" id="GIY84034.1"/>
    </source>
</evidence>
<gene>
    <name evidence="2" type="ORF">CDAR_396011</name>
</gene>
<organism evidence="2 3">
    <name type="scientific">Caerostris darwini</name>
    <dbReference type="NCBI Taxonomy" id="1538125"/>
    <lineage>
        <taxon>Eukaryota</taxon>
        <taxon>Metazoa</taxon>
        <taxon>Ecdysozoa</taxon>
        <taxon>Arthropoda</taxon>
        <taxon>Chelicerata</taxon>
        <taxon>Arachnida</taxon>
        <taxon>Araneae</taxon>
        <taxon>Araneomorphae</taxon>
        <taxon>Entelegynae</taxon>
        <taxon>Araneoidea</taxon>
        <taxon>Araneidae</taxon>
        <taxon>Caerostris</taxon>
    </lineage>
</organism>
<proteinExistence type="predicted"/>
<name>A0AAV4WQQ9_9ARAC</name>
<keyword evidence="3" id="KW-1185">Reference proteome</keyword>
<evidence type="ECO:0000313" key="3">
    <source>
        <dbReference type="Proteomes" id="UP001054837"/>
    </source>
</evidence>